<feature type="transmembrane region" description="Helical" evidence="7">
    <location>
        <begin position="52"/>
        <end position="72"/>
    </location>
</feature>
<dbReference type="NCBIfam" id="TIGR00229">
    <property type="entry name" value="sensory_box"/>
    <property type="match status" value="1"/>
</dbReference>
<dbReference type="GO" id="GO:0005886">
    <property type="term" value="C:plasma membrane"/>
    <property type="evidence" value="ECO:0007669"/>
    <property type="project" value="UniProtKB-SubCell"/>
</dbReference>
<evidence type="ECO:0000256" key="6">
    <source>
        <dbReference type="SAM" id="MobiDB-lite"/>
    </source>
</evidence>
<feature type="transmembrane region" description="Helical" evidence="7">
    <location>
        <begin position="118"/>
        <end position="140"/>
    </location>
</feature>
<dbReference type="Proteomes" id="UP000677016">
    <property type="component" value="Unassembled WGS sequence"/>
</dbReference>
<proteinExistence type="predicted"/>
<feature type="domain" description="PAS" evidence="8">
    <location>
        <begin position="437"/>
        <end position="506"/>
    </location>
</feature>
<dbReference type="Pfam" id="PF00563">
    <property type="entry name" value="EAL"/>
    <property type="match status" value="1"/>
</dbReference>
<dbReference type="PANTHER" id="PTHR44757">
    <property type="entry name" value="DIGUANYLATE CYCLASE DGCP"/>
    <property type="match status" value="1"/>
</dbReference>
<dbReference type="InterPro" id="IPR035965">
    <property type="entry name" value="PAS-like_dom_sf"/>
</dbReference>
<comment type="subcellular location">
    <subcellularLocation>
        <location evidence="1">Cell membrane</location>
        <topology evidence="1">Multi-pass membrane protein</topology>
    </subcellularLocation>
</comment>
<dbReference type="PROSITE" id="PS50883">
    <property type="entry name" value="EAL"/>
    <property type="match status" value="1"/>
</dbReference>
<dbReference type="RefSeq" id="WP_211601151.1">
    <property type="nucleotide sequence ID" value="NZ_JAGSNF010000001.1"/>
</dbReference>
<dbReference type="InterPro" id="IPR043128">
    <property type="entry name" value="Rev_trsase/Diguanyl_cyclase"/>
</dbReference>
<dbReference type="SUPFAM" id="SSF141868">
    <property type="entry name" value="EAL domain-like"/>
    <property type="match status" value="1"/>
</dbReference>
<dbReference type="PROSITE" id="PS50887">
    <property type="entry name" value="GGDEF"/>
    <property type="match status" value="1"/>
</dbReference>
<dbReference type="SMART" id="SM00091">
    <property type="entry name" value="PAS"/>
    <property type="match status" value="2"/>
</dbReference>
<dbReference type="Gene3D" id="3.20.20.450">
    <property type="entry name" value="EAL domain"/>
    <property type="match status" value="1"/>
</dbReference>
<evidence type="ECO:0000259" key="10">
    <source>
        <dbReference type="PROSITE" id="PS50887"/>
    </source>
</evidence>
<evidence type="ECO:0000256" key="4">
    <source>
        <dbReference type="ARBA" id="ARBA00022989"/>
    </source>
</evidence>
<name>A0A941D748_9MICO</name>
<feature type="region of interest" description="Disordered" evidence="6">
    <location>
        <begin position="993"/>
        <end position="1020"/>
    </location>
</feature>
<dbReference type="CDD" id="cd01948">
    <property type="entry name" value="EAL"/>
    <property type="match status" value="1"/>
</dbReference>
<feature type="transmembrane region" description="Helical" evidence="7">
    <location>
        <begin position="261"/>
        <end position="284"/>
    </location>
</feature>
<dbReference type="NCBIfam" id="TIGR00254">
    <property type="entry name" value="GGDEF"/>
    <property type="match status" value="1"/>
</dbReference>
<keyword evidence="2" id="KW-1003">Cell membrane</keyword>
<evidence type="ECO:0000259" key="8">
    <source>
        <dbReference type="PROSITE" id="PS50112"/>
    </source>
</evidence>
<keyword evidence="5 7" id="KW-0472">Membrane</keyword>
<feature type="transmembrane region" description="Helical" evidence="7">
    <location>
        <begin position="31"/>
        <end position="47"/>
    </location>
</feature>
<dbReference type="InterPro" id="IPR007895">
    <property type="entry name" value="MASE1"/>
</dbReference>
<evidence type="ECO:0000313" key="12">
    <source>
        <dbReference type="Proteomes" id="UP000677016"/>
    </source>
</evidence>
<protein>
    <submittedName>
        <fullName evidence="11">EAL domain-containing protein</fullName>
    </submittedName>
</protein>
<dbReference type="FunFam" id="3.30.70.270:FF:000001">
    <property type="entry name" value="Diguanylate cyclase domain protein"/>
    <property type="match status" value="1"/>
</dbReference>
<dbReference type="SMART" id="SM00267">
    <property type="entry name" value="GGDEF"/>
    <property type="match status" value="1"/>
</dbReference>
<dbReference type="SUPFAM" id="SSF55785">
    <property type="entry name" value="PYP-like sensor domain (PAS domain)"/>
    <property type="match status" value="2"/>
</dbReference>
<organism evidence="11 12">
    <name type="scientific">Phycicoccus avicenniae</name>
    <dbReference type="NCBI Taxonomy" id="2828860"/>
    <lineage>
        <taxon>Bacteria</taxon>
        <taxon>Bacillati</taxon>
        <taxon>Actinomycetota</taxon>
        <taxon>Actinomycetes</taxon>
        <taxon>Micrococcales</taxon>
        <taxon>Intrasporangiaceae</taxon>
        <taxon>Phycicoccus</taxon>
    </lineage>
</organism>
<keyword evidence="4 7" id="KW-1133">Transmembrane helix</keyword>
<evidence type="ECO:0000256" key="1">
    <source>
        <dbReference type="ARBA" id="ARBA00004651"/>
    </source>
</evidence>
<dbReference type="InterPro" id="IPR000014">
    <property type="entry name" value="PAS"/>
</dbReference>
<comment type="caution">
    <text evidence="11">The sequence shown here is derived from an EMBL/GenBank/DDBJ whole genome shotgun (WGS) entry which is preliminary data.</text>
</comment>
<reference evidence="11" key="1">
    <citation type="submission" date="2021-04" db="EMBL/GenBank/DDBJ databases">
        <title>Phycicoccus avicenniae sp. nov., a novel endophytic actinomycetes isolated from branch of Avicennia mariana.</title>
        <authorList>
            <person name="Tuo L."/>
        </authorList>
    </citation>
    <scope>NUCLEOTIDE SEQUENCE</scope>
    <source>
        <strain evidence="11">BSK3Z-2</strain>
    </source>
</reference>
<dbReference type="Gene3D" id="3.30.70.270">
    <property type="match status" value="1"/>
</dbReference>
<dbReference type="InterPro" id="IPR035919">
    <property type="entry name" value="EAL_sf"/>
</dbReference>
<gene>
    <name evidence="11" type="ORF">KC207_01695</name>
</gene>
<dbReference type="SUPFAM" id="SSF55073">
    <property type="entry name" value="Nucleotide cyclase"/>
    <property type="match status" value="1"/>
</dbReference>
<dbReference type="InterPro" id="IPR052155">
    <property type="entry name" value="Biofilm_reg_signaling"/>
</dbReference>
<feature type="domain" description="EAL" evidence="9">
    <location>
        <begin position="738"/>
        <end position="990"/>
    </location>
</feature>
<dbReference type="InterPro" id="IPR029787">
    <property type="entry name" value="Nucleotide_cyclase"/>
</dbReference>
<feature type="transmembrane region" description="Helical" evidence="7">
    <location>
        <begin position="209"/>
        <end position="228"/>
    </location>
</feature>
<feature type="domain" description="PAS" evidence="8">
    <location>
        <begin position="305"/>
        <end position="336"/>
    </location>
</feature>
<evidence type="ECO:0000256" key="2">
    <source>
        <dbReference type="ARBA" id="ARBA00022475"/>
    </source>
</evidence>
<dbReference type="AlphaFoldDB" id="A0A941D748"/>
<evidence type="ECO:0000259" key="9">
    <source>
        <dbReference type="PROSITE" id="PS50883"/>
    </source>
</evidence>
<dbReference type="InterPro" id="IPR000160">
    <property type="entry name" value="GGDEF_dom"/>
</dbReference>
<evidence type="ECO:0000256" key="3">
    <source>
        <dbReference type="ARBA" id="ARBA00022692"/>
    </source>
</evidence>
<evidence type="ECO:0000313" key="11">
    <source>
        <dbReference type="EMBL" id="MBR7742005.1"/>
    </source>
</evidence>
<dbReference type="PROSITE" id="PS50112">
    <property type="entry name" value="PAS"/>
    <property type="match status" value="2"/>
</dbReference>
<feature type="transmembrane region" description="Helical" evidence="7">
    <location>
        <begin position="185"/>
        <end position="203"/>
    </location>
</feature>
<sequence>MAVRSVLFAVAFAISIVVGRATVLPETGLALFWPSGGVAALWGLYAVSRREVVAAGVLVTVIATGGNSLTGFPLTAGILLGLSNGLLAVAVRGLLSWERHRAGELGGERTSLATLPDVYRFLLAVVVAVAGSAVFGMAGLGVVGTPLSVETVLGWVVRNGTAVVVIAGSGMVLRDTRHLATRSAVWEALPIAVTTVTVLYVVFGPGRTLPLSFLPFALVFWAAIRLPIPLATAQGLLVALGTLGLVLGFSGGPFSTIADDALFAMTLQAFMLLAVGLALVVAIVQREREQLVDELADTAHLAQHQAEDLKVITETMPDALFVVDADGRILLHNDAALSWVREAPDGEGLHHPTTLAKRTLEGRPIPVEERPSARAFRGETVRGAVVVVDDIDTGEPRTVAVDAVPMHDGGADTPQRVLLVFRDVTEEFVRLHALEAERTRTERLISDAPHGVAVLDMQGTVLQVNDSLAALAGRPVDAVVGSSFADLSPRDRAKMGVYLERAVAQPGELLVGDWTIETPDGEVSYVSLTSRVLTASDEQDEVILVNVVDFSEQRRYEEQLTTLAERDSLTGLSNRRHFDEVLDAHLRRCETVGPTGALLLVDLDHFKEVNDTMGHAAGDELIVAIARLLQATLRSTDLVARLGGDEFAVLLPDADQAGAEAVADALVQRIEAHTADLEGTRRRVTASVGVGTFAAAAQQEVDPLALADMLLYDAKDAGRNRYAALDASGTERSRTGARLEWIGRIEGALERGDFELYLQPILDVAADRVVGAEALLRLVDEDVPVSPGRFVHLAERSGLAPELDRWVLRNGVEMLSRLHALDPGLVLEINLSAHSIGDADVERDFVEALERHRVPAHRVVVEVTETAAVADLVAAQAFSHRLAAMGTRVAIDDFGAGFGSFYYLKHLPFDIVKIDGEFVAGSHASVIDRAILRSIVGVAGNLGKETVAEFVAEPAVLEVVRELGIDCAQGYLIGEPVPFDVFVERHLPGGSGRWTTHGPATAGSATPGAGTPTPVEGARV</sequence>
<dbReference type="Pfam" id="PF08448">
    <property type="entry name" value="PAS_4"/>
    <property type="match status" value="2"/>
</dbReference>
<feature type="transmembrane region" description="Helical" evidence="7">
    <location>
        <begin position="235"/>
        <end position="255"/>
    </location>
</feature>
<dbReference type="SMART" id="SM00052">
    <property type="entry name" value="EAL"/>
    <property type="match status" value="1"/>
</dbReference>
<dbReference type="PANTHER" id="PTHR44757:SF2">
    <property type="entry name" value="BIOFILM ARCHITECTURE MAINTENANCE PROTEIN MBAA"/>
    <property type="match status" value="1"/>
</dbReference>
<evidence type="ECO:0000256" key="7">
    <source>
        <dbReference type="SAM" id="Phobius"/>
    </source>
</evidence>
<dbReference type="CDD" id="cd01949">
    <property type="entry name" value="GGDEF"/>
    <property type="match status" value="1"/>
</dbReference>
<dbReference type="InterPro" id="IPR013656">
    <property type="entry name" value="PAS_4"/>
</dbReference>
<accession>A0A941D748</accession>
<dbReference type="EMBL" id="JAGSNF010000001">
    <property type="protein sequence ID" value="MBR7742005.1"/>
    <property type="molecule type" value="Genomic_DNA"/>
</dbReference>
<dbReference type="InterPro" id="IPR001633">
    <property type="entry name" value="EAL_dom"/>
</dbReference>
<feature type="transmembrane region" description="Helical" evidence="7">
    <location>
        <begin position="152"/>
        <end position="173"/>
    </location>
</feature>
<feature type="compositionally biased region" description="Low complexity" evidence="6">
    <location>
        <begin position="995"/>
        <end position="1014"/>
    </location>
</feature>
<evidence type="ECO:0000256" key="5">
    <source>
        <dbReference type="ARBA" id="ARBA00023136"/>
    </source>
</evidence>
<dbReference type="Gene3D" id="3.30.450.20">
    <property type="entry name" value="PAS domain"/>
    <property type="match status" value="2"/>
</dbReference>
<keyword evidence="12" id="KW-1185">Reference proteome</keyword>
<keyword evidence="3 7" id="KW-0812">Transmembrane</keyword>
<dbReference type="Pfam" id="PF00990">
    <property type="entry name" value="GGDEF"/>
    <property type="match status" value="1"/>
</dbReference>
<feature type="domain" description="GGDEF" evidence="10">
    <location>
        <begin position="594"/>
        <end position="727"/>
    </location>
</feature>
<dbReference type="Pfam" id="PF05231">
    <property type="entry name" value="MASE1"/>
    <property type="match status" value="1"/>
</dbReference>
<dbReference type="CDD" id="cd00130">
    <property type="entry name" value="PAS"/>
    <property type="match status" value="2"/>
</dbReference>